<evidence type="ECO:0000313" key="2">
    <source>
        <dbReference type="EMBL" id="AKH38037.1"/>
    </source>
</evidence>
<feature type="compositionally biased region" description="Basic and acidic residues" evidence="1">
    <location>
        <begin position="7"/>
        <end position="20"/>
    </location>
</feature>
<reference evidence="3" key="1">
    <citation type="submission" date="2015-05" db="EMBL/GenBank/DDBJ databases">
        <title>Draft genome of Nitrosomonas communis strain Nm2.</title>
        <authorList>
            <person name="Kozlowski J.A."/>
            <person name="Kits K.D."/>
            <person name="Stein L.Y."/>
        </authorList>
    </citation>
    <scope>NUCLEOTIDE SEQUENCE [LARGE SCALE GENOMIC DNA]</scope>
    <source>
        <strain evidence="3">Nm2</strain>
    </source>
</reference>
<accession>A0A0F7KGT0</accession>
<proteinExistence type="predicted"/>
<dbReference type="PATRIC" id="fig|44574.3.peg.2372"/>
<evidence type="ECO:0000256" key="1">
    <source>
        <dbReference type="SAM" id="MobiDB-lite"/>
    </source>
</evidence>
<feature type="region of interest" description="Disordered" evidence="1">
    <location>
        <begin position="1"/>
        <end position="20"/>
    </location>
</feature>
<keyword evidence="3" id="KW-1185">Reference proteome</keyword>
<reference evidence="2 3" key="2">
    <citation type="journal article" date="2016" name="Genome Announc.">
        <title>Genome Sequence of Nitrosomonas communis Strain Nm2, a Mesophilic Ammonia-Oxidizing Bacterium Isolated from Mediterranean Soil.</title>
        <authorList>
            <person name="Kozlowski J.A."/>
            <person name="Kits K.D."/>
            <person name="Stein L.Y."/>
        </authorList>
    </citation>
    <scope>NUCLEOTIDE SEQUENCE [LARGE SCALE GENOMIC DNA]</scope>
    <source>
        <strain evidence="2 3">Nm2</strain>
    </source>
</reference>
<dbReference type="KEGG" id="nco:AAW31_09765"/>
<organism evidence="2 3">
    <name type="scientific">Nitrosomonas communis</name>
    <dbReference type="NCBI Taxonomy" id="44574"/>
    <lineage>
        <taxon>Bacteria</taxon>
        <taxon>Pseudomonadati</taxon>
        <taxon>Pseudomonadota</taxon>
        <taxon>Betaproteobacteria</taxon>
        <taxon>Nitrosomonadales</taxon>
        <taxon>Nitrosomonadaceae</taxon>
        <taxon>Nitrosomonas</taxon>
    </lineage>
</organism>
<evidence type="ECO:0000313" key="3">
    <source>
        <dbReference type="Proteomes" id="UP000034156"/>
    </source>
</evidence>
<sequence length="67" mass="7755">MNKRALRRDGVSKQSAKEADTRKYKFLEAPFIHSVTHSFIPVGFKRTIIIWELPGFFIPSANQVHQL</sequence>
<dbReference type="EMBL" id="CP011451">
    <property type="protein sequence ID" value="AKH38037.1"/>
    <property type="molecule type" value="Genomic_DNA"/>
</dbReference>
<name>A0A0F7KGT0_9PROT</name>
<gene>
    <name evidence="2" type="ORF">AAW31_09765</name>
</gene>
<dbReference type="Proteomes" id="UP000034156">
    <property type="component" value="Chromosome"/>
</dbReference>
<dbReference type="AlphaFoldDB" id="A0A0F7KGT0"/>
<protein>
    <submittedName>
        <fullName evidence="2">Uncharacterized protein</fullName>
    </submittedName>
</protein>